<dbReference type="InterPro" id="IPR002575">
    <property type="entry name" value="Aminoglycoside_PTrfase"/>
</dbReference>
<accession>A0A7X4LJ03</accession>
<dbReference type="EMBL" id="WEKT01000007">
    <property type="protein sequence ID" value="MZI92809.1"/>
    <property type="molecule type" value="Genomic_DNA"/>
</dbReference>
<keyword evidence="2" id="KW-0808">Transferase</keyword>
<evidence type="ECO:0000313" key="3">
    <source>
        <dbReference type="Proteomes" id="UP000462621"/>
    </source>
</evidence>
<gene>
    <name evidence="2" type="ORF">F9817_06330</name>
</gene>
<dbReference type="InterPro" id="IPR052077">
    <property type="entry name" value="CcrZ_PhaseVar_Mediator"/>
</dbReference>
<organism evidence="2 3">
    <name type="scientific">Vibrio eleionomae</name>
    <dbReference type="NCBI Taxonomy" id="2653505"/>
    <lineage>
        <taxon>Bacteria</taxon>
        <taxon>Pseudomonadati</taxon>
        <taxon>Pseudomonadota</taxon>
        <taxon>Gammaproteobacteria</taxon>
        <taxon>Vibrionales</taxon>
        <taxon>Vibrionaceae</taxon>
        <taxon>Vibrio</taxon>
    </lineage>
</organism>
<dbReference type="Proteomes" id="UP000462621">
    <property type="component" value="Unassembled WGS sequence"/>
</dbReference>
<dbReference type="GO" id="GO:0016740">
    <property type="term" value="F:transferase activity"/>
    <property type="evidence" value="ECO:0007669"/>
    <property type="project" value="UniProtKB-KW"/>
</dbReference>
<sequence>MARIGWAEACQLDPSLQSLTRFFDVVPDYAQTLTGGLTNRCWKVVCPVKGAFVWRPITSITQAFSISRFQEYQILKAIEKENIAPQAAFINDQGLLVAWRDGHSLEQEADFDTVLKCLSRIHLLDKQRIPIAPFNYTARVDHYWLQLRDELKDEALESLYQTWRLPPAVDLNRTCLCHFDLGGYNLVKNDDSIQIIDWEYAGIADPCLDLALSIVAADENLPASVARYCQLMNIMEVDEWIDGVKSWLPRTEVMGLLWYLLAYQLRGEEYYLEQATQLKQSLCN</sequence>
<dbReference type="SUPFAM" id="SSF56112">
    <property type="entry name" value="Protein kinase-like (PK-like)"/>
    <property type="match status" value="1"/>
</dbReference>
<dbReference type="Gene3D" id="3.90.1200.10">
    <property type="match status" value="1"/>
</dbReference>
<reference evidence="2 3" key="1">
    <citation type="submission" date="2019-10" db="EMBL/GenBank/DDBJ databases">
        <title>Vibrio sp. nov. isolated from a shrimp pond.</title>
        <authorList>
            <person name="Gomez-Gil B."/>
            <person name="Enciso-Ibarra J."/>
            <person name="Enciso-Ibarra K."/>
            <person name="Bolan-Mejia C."/>
        </authorList>
    </citation>
    <scope>NUCLEOTIDE SEQUENCE [LARGE SCALE GENOMIC DNA]</scope>
    <source>
        <strain evidence="2 3">CAIM 722</strain>
    </source>
</reference>
<keyword evidence="3" id="KW-1185">Reference proteome</keyword>
<dbReference type="PANTHER" id="PTHR40086:SF1">
    <property type="entry name" value="CELL CYCLE REGULATOR CCRZ"/>
    <property type="match status" value="1"/>
</dbReference>
<protein>
    <submittedName>
        <fullName evidence="2">Phosphotransferase</fullName>
    </submittedName>
</protein>
<feature type="domain" description="Aminoglycoside phosphotransferase" evidence="1">
    <location>
        <begin position="95"/>
        <end position="225"/>
    </location>
</feature>
<dbReference type="Pfam" id="PF01636">
    <property type="entry name" value="APH"/>
    <property type="match status" value="1"/>
</dbReference>
<dbReference type="InterPro" id="IPR011009">
    <property type="entry name" value="Kinase-like_dom_sf"/>
</dbReference>
<comment type="caution">
    <text evidence="2">The sequence shown here is derived from an EMBL/GenBank/DDBJ whole genome shotgun (WGS) entry which is preliminary data.</text>
</comment>
<dbReference type="PANTHER" id="PTHR40086">
    <property type="entry name" value="PHOSPHOTRANSFERASE YTMP-RELATED"/>
    <property type="match status" value="1"/>
</dbReference>
<name>A0A7X4LJ03_9VIBR</name>
<dbReference type="AlphaFoldDB" id="A0A7X4LJ03"/>
<dbReference type="RefSeq" id="WP_161154108.1">
    <property type="nucleotide sequence ID" value="NZ_WEKT01000007.1"/>
</dbReference>
<proteinExistence type="predicted"/>
<evidence type="ECO:0000313" key="2">
    <source>
        <dbReference type="EMBL" id="MZI92809.1"/>
    </source>
</evidence>
<evidence type="ECO:0000259" key="1">
    <source>
        <dbReference type="Pfam" id="PF01636"/>
    </source>
</evidence>
<dbReference type="Gene3D" id="3.30.200.20">
    <property type="entry name" value="Phosphorylase Kinase, domain 1"/>
    <property type="match status" value="1"/>
</dbReference>